<comment type="caution">
    <text evidence="1">The sequence shown here is derived from an EMBL/GenBank/DDBJ whole genome shotgun (WGS) entry which is preliminary data.</text>
</comment>
<dbReference type="EMBL" id="MFEH01000003">
    <property type="protein sequence ID" value="OGE73965.1"/>
    <property type="molecule type" value="Genomic_DNA"/>
</dbReference>
<evidence type="ECO:0000313" key="2">
    <source>
        <dbReference type="Proteomes" id="UP000177610"/>
    </source>
</evidence>
<organism evidence="1 2">
    <name type="scientific">Candidatus Doudnabacteria bacterium RIFCSPHIGHO2_01_FULL_41_86</name>
    <dbReference type="NCBI Taxonomy" id="1817821"/>
    <lineage>
        <taxon>Bacteria</taxon>
        <taxon>Candidatus Doudnaibacteriota</taxon>
    </lineage>
</organism>
<protein>
    <submittedName>
        <fullName evidence="1">Uncharacterized protein</fullName>
    </submittedName>
</protein>
<accession>A0A1F5N8J1</accession>
<dbReference type="Proteomes" id="UP000177610">
    <property type="component" value="Unassembled WGS sequence"/>
</dbReference>
<evidence type="ECO:0000313" key="1">
    <source>
        <dbReference type="EMBL" id="OGE73965.1"/>
    </source>
</evidence>
<gene>
    <name evidence="1" type="ORF">A2717_00290</name>
</gene>
<proteinExistence type="predicted"/>
<reference evidence="1 2" key="1">
    <citation type="journal article" date="2016" name="Nat. Commun.">
        <title>Thousands of microbial genomes shed light on interconnected biogeochemical processes in an aquifer system.</title>
        <authorList>
            <person name="Anantharaman K."/>
            <person name="Brown C.T."/>
            <person name="Hug L.A."/>
            <person name="Sharon I."/>
            <person name="Castelle C.J."/>
            <person name="Probst A.J."/>
            <person name="Thomas B.C."/>
            <person name="Singh A."/>
            <person name="Wilkins M.J."/>
            <person name="Karaoz U."/>
            <person name="Brodie E.L."/>
            <person name="Williams K.H."/>
            <person name="Hubbard S.S."/>
            <person name="Banfield J.F."/>
        </authorList>
    </citation>
    <scope>NUCLEOTIDE SEQUENCE [LARGE SCALE GENOMIC DNA]</scope>
</reference>
<dbReference type="AlphaFoldDB" id="A0A1F5N8J1"/>
<name>A0A1F5N8J1_9BACT</name>
<sequence length="228" mass="26304">MDIVRKLTLTNGIPQIKASFATMKPKQKFFLQLFLFALLLNLIPHQSHAWTIKAPTSKEPILVFDENDKAYQDIIDSINYVLRGKQNNEEVRKQAVRQGHLRIKVKNYLETKKSPLAEHTDILITMPNWKRIVALANAESSMCRKYPVSLANCWGVGGSNLWDMGNNLGDGIMEMNKFLENYPLRSNVKYAQMTFKQMNGLYKQPAKAHWLYNVQVIYDDLNNIEKSI</sequence>